<dbReference type="HOGENOM" id="CLU_2534993_0_0_6"/>
<comment type="caution">
    <text evidence="1">The sequence shown here is derived from an EMBL/GenBank/DDBJ whole genome shotgun (WGS) entry which is preliminary data.</text>
</comment>
<accession>N8WVS8</accession>
<evidence type="ECO:0000313" key="2">
    <source>
        <dbReference type="Proteomes" id="UP000013070"/>
    </source>
</evidence>
<dbReference type="Proteomes" id="UP000013070">
    <property type="component" value="Unassembled WGS sequence"/>
</dbReference>
<proteinExistence type="predicted"/>
<dbReference type="AlphaFoldDB" id="N8WVS8"/>
<protein>
    <submittedName>
        <fullName evidence="1">Uncharacterized protein</fullName>
    </submittedName>
</protein>
<dbReference type="PATRIC" id="fig|1217710.3.peg.1493"/>
<evidence type="ECO:0000313" key="1">
    <source>
        <dbReference type="EMBL" id="ENU99397.1"/>
    </source>
</evidence>
<organism evidence="1 2">
    <name type="scientific">Acinetobacter variabilis</name>
    <dbReference type="NCBI Taxonomy" id="70346"/>
    <lineage>
        <taxon>Bacteria</taxon>
        <taxon>Pseudomonadati</taxon>
        <taxon>Pseudomonadota</taxon>
        <taxon>Gammaproteobacteria</taxon>
        <taxon>Moraxellales</taxon>
        <taxon>Moraxellaceae</taxon>
        <taxon>Acinetobacter</taxon>
    </lineage>
</organism>
<keyword evidence="2" id="KW-1185">Reference proteome</keyword>
<dbReference type="RefSeq" id="WP_004782677.1">
    <property type="nucleotide sequence ID" value="NZ_KB849403.1"/>
</dbReference>
<gene>
    <name evidence="1" type="ORF">F969_01579</name>
</gene>
<name>N8WVS8_9GAMM</name>
<sequence length="83" mass="9312">MNRVKAEIKFGNYGFFKESLNHSISVDLPAIPRIGEKISLIIDGELHKGRVVDLVHEMELNSGSGEQAGFHYRCVKIVVDPFN</sequence>
<reference evidence="1 2" key="1">
    <citation type="submission" date="2013-02" db="EMBL/GenBank/DDBJ databases">
        <title>The Genome Sequence of Acinetobacter sp. NIPH 899.</title>
        <authorList>
            <consortium name="The Broad Institute Genome Sequencing Platform"/>
            <consortium name="The Broad Institute Genome Sequencing Center for Infectious Disease"/>
            <person name="Cerqueira G."/>
            <person name="Feldgarden M."/>
            <person name="Courvalin P."/>
            <person name="Perichon B."/>
            <person name="Grillot-Courvalin C."/>
            <person name="Clermont D."/>
            <person name="Rocha E."/>
            <person name="Yoon E.-J."/>
            <person name="Nemec A."/>
            <person name="Walker B."/>
            <person name="Young S.K."/>
            <person name="Zeng Q."/>
            <person name="Gargeya S."/>
            <person name="Fitzgerald M."/>
            <person name="Haas B."/>
            <person name="Abouelleil A."/>
            <person name="Alvarado L."/>
            <person name="Arachchi H.M."/>
            <person name="Berlin A.M."/>
            <person name="Chapman S.B."/>
            <person name="Dewar J."/>
            <person name="Goldberg J."/>
            <person name="Griggs A."/>
            <person name="Gujja S."/>
            <person name="Hansen M."/>
            <person name="Howarth C."/>
            <person name="Imamovic A."/>
            <person name="Larimer J."/>
            <person name="McCowan C."/>
            <person name="Murphy C."/>
            <person name="Neiman D."/>
            <person name="Pearson M."/>
            <person name="Priest M."/>
            <person name="Roberts A."/>
            <person name="Saif S."/>
            <person name="Shea T."/>
            <person name="Sisk P."/>
            <person name="Sykes S."/>
            <person name="Wortman J."/>
            <person name="Nusbaum C."/>
            <person name="Birren B."/>
        </authorList>
    </citation>
    <scope>NUCLEOTIDE SEQUENCE [LARGE SCALE GENOMIC DNA]</scope>
    <source>
        <strain evidence="1 2">NIPH 899</strain>
    </source>
</reference>
<dbReference type="EMBL" id="APPE01000050">
    <property type="protein sequence ID" value="ENU99397.1"/>
    <property type="molecule type" value="Genomic_DNA"/>
</dbReference>